<dbReference type="Proteomes" id="UP001184376">
    <property type="component" value="Unassembled WGS sequence"/>
</dbReference>
<comment type="caution">
    <text evidence="1">The sequence shown here is derived from an EMBL/GenBank/DDBJ whole genome shotgun (WGS) entry which is preliminary data.</text>
</comment>
<proteinExistence type="predicted"/>
<name>A0ACC6IQ82_9FLAO</name>
<evidence type="ECO:0000313" key="2">
    <source>
        <dbReference type="Proteomes" id="UP001184376"/>
    </source>
</evidence>
<organism evidence="1 2">
    <name type="scientific">Chryseobacterium bernardetii</name>
    <dbReference type="NCBI Taxonomy" id="1241978"/>
    <lineage>
        <taxon>Bacteria</taxon>
        <taxon>Pseudomonadati</taxon>
        <taxon>Bacteroidota</taxon>
        <taxon>Flavobacteriia</taxon>
        <taxon>Flavobacteriales</taxon>
        <taxon>Weeksellaceae</taxon>
        <taxon>Chryseobacterium group</taxon>
        <taxon>Chryseobacterium</taxon>
    </lineage>
</organism>
<keyword evidence="2" id="KW-1185">Reference proteome</keyword>
<protein>
    <submittedName>
        <fullName evidence="1">Acetyltransferase EpsM</fullName>
        <ecNumber evidence="1">2.3.1.-</ecNumber>
    </submittedName>
</protein>
<keyword evidence="1" id="KW-0012">Acyltransferase</keyword>
<sequence length="214" mass="23049">MKTKEEILIFPYSGTGIEALDCLSEEQCCIGFISDNPSMIGMEQYGIKIYSREAFQEFPEAKVLAVNGSPDSYKKRKQIIDGLEIEIDRFTTLIHPKAVIGRNVKVGKNVLIMAGVVATANAEIGNHICILPNTVVHHDAKIGDYTLVAANNTICGDVIIGENCYLGASSNFRNGVKIGKGSLIGIGSNVVGNIGDNKTVIGNPAKEYSENQTK</sequence>
<evidence type="ECO:0000313" key="1">
    <source>
        <dbReference type="EMBL" id="MDR6439821.1"/>
    </source>
</evidence>
<dbReference type="EC" id="2.3.1.-" evidence="1"/>
<accession>A0ACC6IQ82</accession>
<reference evidence="1" key="1">
    <citation type="submission" date="2023-07" db="EMBL/GenBank/DDBJ databases">
        <title>Sorghum-associated microbial communities from plants grown in Nebraska, USA.</title>
        <authorList>
            <person name="Schachtman D."/>
        </authorList>
    </citation>
    <scope>NUCLEOTIDE SEQUENCE</scope>
    <source>
        <strain evidence="1">DS1280</strain>
    </source>
</reference>
<keyword evidence="1" id="KW-0808">Transferase</keyword>
<dbReference type="EMBL" id="JAVDRG010000001">
    <property type="protein sequence ID" value="MDR6439821.1"/>
    <property type="molecule type" value="Genomic_DNA"/>
</dbReference>
<gene>
    <name evidence="1" type="ORF">J2795_000506</name>
</gene>